<keyword evidence="2" id="KW-1185">Reference proteome</keyword>
<reference evidence="1 2" key="1">
    <citation type="journal article" date="2023" name="Hortic Res">
        <title>Pangenome of water caltrop reveals structural variations and asymmetric subgenome divergence after allopolyploidization.</title>
        <authorList>
            <person name="Zhang X."/>
            <person name="Chen Y."/>
            <person name="Wang L."/>
            <person name="Yuan Y."/>
            <person name="Fang M."/>
            <person name="Shi L."/>
            <person name="Lu R."/>
            <person name="Comes H.P."/>
            <person name="Ma Y."/>
            <person name="Chen Y."/>
            <person name="Huang G."/>
            <person name="Zhou Y."/>
            <person name="Zheng Z."/>
            <person name="Qiu Y."/>
        </authorList>
    </citation>
    <scope>NUCLEOTIDE SEQUENCE [LARGE SCALE GENOMIC DNA]</scope>
    <source>
        <tissue evidence="1">Roots</tissue>
    </source>
</reference>
<evidence type="ECO:0000313" key="2">
    <source>
        <dbReference type="Proteomes" id="UP001345219"/>
    </source>
</evidence>
<gene>
    <name evidence="1" type="ORF">SAY87_004188</name>
</gene>
<protein>
    <submittedName>
        <fullName evidence="1">Uncharacterized protein</fullName>
    </submittedName>
</protein>
<dbReference type="AlphaFoldDB" id="A0AAN7PLG4"/>
<accession>A0AAN7PLG4</accession>
<evidence type="ECO:0000313" key="1">
    <source>
        <dbReference type="EMBL" id="KAK4750706.1"/>
    </source>
</evidence>
<organism evidence="1 2">
    <name type="scientific">Trapa incisa</name>
    <dbReference type="NCBI Taxonomy" id="236973"/>
    <lineage>
        <taxon>Eukaryota</taxon>
        <taxon>Viridiplantae</taxon>
        <taxon>Streptophyta</taxon>
        <taxon>Embryophyta</taxon>
        <taxon>Tracheophyta</taxon>
        <taxon>Spermatophyta</taxon>
        <taxon>Magnoliopsida</taxon>
        <taxon>eudicotyledons</taxon>
        <taxon>Gunneridae</taxon>
        <taxon>Pentapetalae</taxon>
        <taxon>rosids</taxon>
        <taxon>malvids</taxon>
        <taxon>Myrtales</taxon>
        <taxon>Lythraceae</taxon>
        <taxon>Trapa</taxon>
    </lineage>
</organism>
<dbReference type="Proteomes" id="UP001345219">
    <property type="component" value="Chromosome 4"/>
</dbReference>
<name>A0AAN7PLG4_9MYRT</name>
<comment type="caution">
    <text evidence="1">The sequence shown here is derived from an EMBL/GenBank/DDBJ whole genome shotgun (WGS) entry which is preliminary data.</text>
</comment>
<dbReference type="EMBL" id="JAXIOK010000017">
    <property type="protein sequence ID" value="KAK4750706.1"/>
    <property type="molecule type" value="Genomic_DNA"/>
</dbReference>
<sequence>MPGKSEKYCIGRDDGKTIAPVSLYRKEAIPRETDFLKRSRKMLSFWVYILPDMNPTHPLPAGSISNLF</sequence>
<proteinExistence type="predicted"/>